<feature type="region of interest" description="Disordered" evidence="1">
    <location>
        <begin position="1"/>
        <end position="21"/>
    </location>
</feature>
<protein>
    <submittedName>
        <fullName evidence="2">Uncharacterized protein</fullName>
    </submittedName>
</protein>
<feature type="compositionally biased region" description="Gly residues" evidence="1">
    <location>
        <begin position="84"/>
        <end position="93"/>
    </location>
</feature>
<keyword evidence="3" id="KW-1185">Reference proteome</keyword>
<evidence type="ECO:0000313" key="3">
    <source>
        <dbReference type="Proteomes" id="UP001187192"/>
    </source>
</evidence>
<sequence length="298" mass="31956">MGLLFTPAAGNHPLRSAHPSWPPTNPVTSFLFPTHRRIASSPASRVAEEETEEETEPLEAPRFWAVTVLMGTRLRSLEEEEEIGGGGGHGDGVPDGDRGGGGDGRELGRKRGKGLHEPYDDGDVVGDAVEGDGDGAVGLEEVDGADVVVGEGGGLGLEGGEGGGEGDKVLAEIGSPVVPSGRVVFGEREKESENSLEREREFGVQRRFNNKNTMNSKRKLSIDFSDPLECTHFIKKLDDFGDEPGNVWTPGSKQQSEAVERNPDLEVFLCCISIRSLVCYSLVSVSIGYAWKYEMEGA</sequence>
<gene>
    <name evidence="2" type="ORF">TIFTF001_041839</name>
</gene>
<evidence type="ECO:0000256" key="1">
    <source>
        <dbReference type="SAM" id="MobiDB-lite"/>
    </source>
</evidence>
<feature type="compositionally biased region" description="Acidic residues" evidence="1">
    <location>
        <begin position="120"/>
        <end position="133"/>
    </location>
</feature>
<reference evidence="2" key="1">
    <citation type="submission" date="2023-07" db="EMBL/GenBank/DDBJ databases">
        <title>draft genome sequence of fig (Ficus carica).</title>
        <authorList>
            <person name="Takahashi T."/>
            <person name="Nishimura K."/>
        </authorList>
    </citation>
    <scope>NUCLEOTIDE SEQUENCE</scope>
</reference>
<feature type="region of interest" description="Disordered" evidence="1">
    <location>
        <begin position="78"/>
        <end position="135"/>
    </location>
</feature>
<proteinExistence type="predicted"/>
<evidence type="ECO:0000313" key="2">
    <source>
        <dbReference type="EMBL" id="GMN33120.1"/>
    </source>
</evidence>
<feature type="compositionally biased region" description="Basic and acidic residues" evidence="1">
    <location>
        <begin position="95"/>
        <end position="119"/>
    </location>
</feature>
<organism evidence="2 3">
    <name type="scientific">Ficus carica</name>
    <name type="common">Common fig</name>
    <dbReference type="NCBI Taxonomy" id="3494"/>
    <lineage>
        <taxon>Eukaryota</taxon>
        <taxon>Viridiplantae</taxon>
        <taxon>Streptophyta</taxon>
        <taxon>Embryophyta</taxon>
        <taxon>Tracheophyta</taxon>
        <taxon>Spermatophyta</taxon>
        <taxon>Magnoliopsida</taxon>
        <taxon>eudicotyledons</taxon>
        <taxon>Gunneridae</taxon>
        <taxon>Pentapetalae</taxon>
        <taxon>rosids</taxon>
        <taxon>fabids</taxon>
        <taxon>Rosales</taxon>
        <taxon>Moraceae</taxon>
        <taxon>Ficeae</taxon>
        <taxon>Ficus</taxon>
    </lineage>
</organism>
<accession>A0AA87ZJB8</accession>
<dbReference type="AlphaFoldDB" id="A0AA87ZJB8"/>
<dbReference type="EMBL" id="BTGU01002038">
    <property type="protein sequence ID" value="GMN33120.1"/>
    <property type="molecule type" value="Genomic_DNA"/>
</dbReference>
<comment type="caution">
    <text evidence="2">The sequence shown here is derived from an EMBL/GenBank/DDBJ whole genome shotgun (WGS) entry which is preliminary data.</text>
</comment>
<name>A0AA87ZJB8_FICCA</name>
<dbReference type="Proteomes" id="UP001187192">
    <property type="component" value="Unassembled WGS sequence"/>
</dbReference>